<dbReference type="RefSeq" id="WP_347608984.1">
    <property type="nucleotide sequence ID" value="NZ_JBDPZC010000003.1"/>
</dbReference>
<evidence type="ECO:0000313" key="1">
    <source>
        <dbReference type="EMBL" id="MEO3712966.1"/>
    </source>
</evidence>
<dbReference type="Proteomes" id="UP001462640">
    <property type="component" value="Unassembled WGS sequence"/>
</dbReference>
<sequence>MGLALLQAQAQQLRLCQTESPRYDYRLALTRLLMEKTAQRGESFTLIRHGQGADPSQERCLELLRSGEVDLVYLPPSPARLAEFAVLPIDLHAGRLGYRLLLIRKEDAPRFARIQTLAQLGKLTGGFGRQWADLAVFEANGLPVVAGPGTEALLAMLRARRFDYLQRGVSEAYAELASFGGNDQLMVEPHLALHYAWPVYFMARRDRQPLLQRLQRGLQLAQQDGSFRRLLDQHQGRDWARAAIERRRVLALKSPWPDMALPAPEH</sequence>
<reference evidence="1 2" key="1">
    <citation type="submission" date="2024-05" db="EMBL/GenBank/DDBJ databases">
        <title>Roseateles sp. 2.12 16S ribosomal RNA gene Genome sequencing and assembly.</title>
        <authorList>
            <person name="Woo H."/>
        </authorList>
    </citation>
    <scope>NUCLEOTIDE SEQUENCE [LARGE SCALE GENOMIC DNA]</scope>
    <source>
        <strain evidence="1 2">2.12</strain>
    </source>
</reference>
<proteinExistence type="predicted"/>
<comment type="caution">
    <text evidence="1">The sequence shown here is derived from an EMBL/GenBank/DDBJ whole genome shotgun (WGS) entry which is preliminary data.</text>
</comment>
<keyword evidence="2" id="KW-1185">Reference proteome</keyword>
<gene>
    <name evidence="1" type="ORF">ABDJ40_09350</name>
</gene>
<evidence type="ECO:0000313" key="2">
    <source>
        <dbReference type="Proteomes" id="UP001462640"/>
    </source>
</evidence>
<name>A0ABV0GD53_9BURK</name>
<dbReference type="SUPFAM" id="SSF53850">
    <property type="entry name" value="Periplasmic binding protein-like II"/>
    <property type="match status" value="1"/>
</dbReference>
<protein>
    <recommendedName>
        <fullName evidence="3">Solute-binding protein family 3/N-terminal domain-containing protein</fullName>
    </recommendedName>
</protein>
<accession>A0ABV0GD53</accession>
<organism evidence="1 2">
    <name type="scientific">Roseateles flavus</name>
    <dbReference type="NCBI Taxonomy" id="3149041"/>
    <lineage>
        <taxon>Bacteria</taxon>
        <taxon>Pseudomonadati</taxon>
        <taxon>Pseudomonadota</taxon>
        <taxon>Betaproteobacteria</taxon>
        <taxon>Burkholderiales</taxon>
        <taxon>Sphaerotilaceae</taxon>
        <taxon>Roseateles</taxon>
    </lineage>
</organism>
<evidence type="ECO:0008006" key="3">
    <source>
        <dbReference type="Google" id="ProtNLM"/>
    </source>
</evidence>
<dbReference type="EMBL" id="JBDPZC010000003">
    <property type="protein sequence ID" value="MEO3712966.1"/>
    <property type="molecule type" value="Genomic_DNA"/>
</dbReference>